<reference evidence="1" key="1">
    <citation type="submission" date="2023-07" db="EMBL/GenBank/DDBJ databases">
        <title>Sorghum-associated microbial communities from plants grown in Nebraska, USA.</title>
        <authorList>
            <person name="Schachtman D."/>
        </authorList>
    </citation>
    <scope>NUCLEOTIDE SEQUENCE</scope>
    <source>
        <strain evidence="1">DS1061</strain>
    </source>
</reference>
<name>A0AB73IPK0_9BURK</name>
<gene>
    <name evidence="1" type="ORF">J2793_007408</name>
</gene>
<proteinExistence type="predicted"/>
<sequence>MKAFLLFCSTVWICVVIAWTVGELIGVIG</sequence>
<comment type="caution">
    <text evidence="1">The sequence shown here is derived from an EMBL/GenBank/DDBJ whole genome shotgun (WGS) entry which is preliminary data.</text>
</comment>
<organism evidence="1 2">
    <name type="scientific">Paraburkholderia caledonica</name>
    <dbReference type="NCBI Taxonomy" id="134536"/>
    <lineage>
        <taxon>Bacteria</taxon>
        <taxon>Pseudomonadati</taxon>
        <taxon>Pseudomonadota</taxon>
        <taxon>Betaproteobacteria</taxon>
        <taxon>Burkholderiales</taxon>
        <taxon>Burkholderiaceae</taxon>
        <taxon>Paraburkholderia</taxon>
    </lineage>
</organism>
<dbReference type="AlphaFoldDB" id="A0AB73IPK0"/>
<dbReference type="EMBL" id="JAURTK010000041">
    <property type="protein sequence ID" value="MDP9651933.1"/>
    <property type="molecule type" value="Genomic_DNA"/>
</dbReference>
<evidence type="ECO:0000313" key="1">
    <source>
        <dbReference type="EMBL" id="MDP9651933.1"/>
    </source>
</evidence>
<protein>
    <submittedName>
        <fullName evidence="1">Uncharacterized protein</fullName>
    </submittedName>
</protein>
<evidence type="ECO:0000313" key="2">
    <source>
        <dbReference type="Proteomes" id="UP001229486"/>
    </source>
</evidence>
<dbReference type="Proteomes" id="UP001229486">
    <property type="component" value="Unassembled WGS sequence"/>
</dbReference>
<accession>A0AB73IPK0</accession>